<keyword evidence="6" id="KW-1185">Reference proteome</keyword>
<organism evidence="5 6">
    <name type="scientific">Paenibacillus agaridevorans</name>
    <dbReference type="NCBI Taxonomy" id="171404"/>
    <lineage>
        <taxon>Bacteria</taxon>
        <taxon>Bacillati</taxon>
        <taxon>Bacillota</taxon>
        <taxon>Bacilli</taxon>
        <taxon>Bacillales</taxon>
        <taxon>Paenibacillaceae</taxon>
        <taxon>Paenibacillus</taxon>
    </lineage>
</organism>
<dbReference type="Pfam" id="PF13193">
    <property type="entry name" value="AMP-binding_C"/>
    <property type="match status" value="1"/>
</dbReference>
<proteinExistence type="inferred from homology"/>
<dbReference type="EMBL" id="BDQX01000458">
    <property type="protein sequence ID" value="GBG12378.1"/>
    <property type="molecule type" value="Genomic_DNA"/>
</dbReference>
<evidence type="ECO:0000256" key="2">
    <source>
        <dbReference type="ARBA" id="ARBA00022598"/>
    </source>
</evidence>
<reference evidence="5 6" key="1">
    <citation type="submission" date="2017-08" db="EMBL/GenBank/DDBJ databases">
        <title>Substantial Increase in Enzyme Production by Combined Drug-Resistance Mutations in Paenibacillus agaridevorans.</title>
        <authorList>
            <person name="Tanaka Y."/>
            <person name="Funane K."/>
            <person name="Hosaka T."/>
            <person name="Shiwa Y."/>
            <person name="Fujita N."/>
            <person name="Miyazaki T."/>
            <person name="Yoshikawa H."/>
            <person name="Murakami K."/>
            <person name="Kasahara K."/>
            <person name="Inaoka T."/>
            <person name="Hiraga Y."/>
            <person name="Ochi K."/>
        </authorList>
    </citation>
    <scope>NUCLEOTIDE SEQUENCE [LARGE SCALE GENOMIC DNA]</scope>
    <source>
        <strain evidence="5 6">T-3040</strain>
    </source>
</reference>
<dbReference type="InterPro" id="IPR045851">
    <property type="entry name" value="AMP-bd_C_sf"/>
</dbReference>
<dbReference type="InterPro" id="IPR042099">
    <property type="entry name" value="ANL_N_sf"/>
</dbReference>
<dbReference type="PANTHER" id="PTHR43201">
    <property type="entry name" value="ACYL-COA SYNTHETASE"/>
    <property type="match status" value="1"/>
</dbReference>
<dbReference type="Gene3D" id="3.40.50.12780">
    <property type="entry name" value="N-terminal domain of ligase-like"/>
    <property type="match status" value="1"/>
</dbReference>
<dbReference type="InterPro" id="IPR025110">
    <property type="entry name" value="AMP-bd_C"/>
</dbReference>
<evidence type="ECO:0000313" key="6">
    <source>
        <dbReference type="Proteomes" id="UP000245202"/>
    </source>
</evidence>
<dbReference type="SUPFAM" id="SSF56801">
    <property type="entry name" value="Acetyl-CoA synthetase-like"/>
    <property type="match status" value="1"/>
</dbReference>
<accession>A0A2R5F3N9</accession>
<evidence type="ECO:0000256" key="1">
    <source>
        <dbReference type="ARBA" id="ARBA00006432"/>
    </source>
</evidence>
<protein>
    <submittedName>
        <fullName evidence="5">AMP-dependent synthetase</fullName>
    </submittedName>
</protein>
<evidence type="ECO:0000313" key="5">
    <source>
        <dbReference type="EMBL" id="GBG12378.1"/>
    </source>
</evidence>
<dbReference type="RefSeq" id="WP_108996376.1">
    <property type="nucleotide sequence ID" value="NZ_BDQX01000458.1"/>
</dbReference>
<dbReference type="Pfam" id="PF00501">
    <property type="entry name" value="AMP-binding"/>
    <property type="match status" value="1"/>
</dbReference>
<dbReference type="Gene3D" id="3.30.300.30">
    <property type="match status" value="1"/>
</dbReference>
<gene>
    <name evidence="5" type="ORF">PAT3040_07253</name>
</gene>
<dbReference type="Proteomes" id="UP000245202">
    <property type="component" value="Unassembled WGS sequence"/>
</dbReference>
<dbReference type="InterPro" id="IPR020845">
    <property type="entry name" value="AMP-binding_CS"/>
</dbReference>
<keyword evidence="2" id="KW-0436">Ligase</keyword>
<comment type="similarity">
    <text evidence="1">Belongs to the ATP-dependent AMP-binding enzyme family.</text>
</comment>
<dbReference type="InterPro" id="IPR000873">
    <property type="entry name" value="AMP-dep_synth/lig_dom"/>
</dbReference>
<comment type="caution">
    <text evidence="5">The sequence shown here is derived from an EMBL/GenBank/DDBJ whole genome shotgun (WGS) entry which is preliminary data.</text>
</comment>
<dbReference type="PANTHER" id="PTHR43201:SF5">
    <property type="entry name" value="MEDIUM-CHAIN ACYL-COA LIGASE ACSF2, MITOCHONDRIAL"/>
    <property type="match status" value="1"/>
</dbReference>
<feature type="domain" description="AMP-dependent synthetase/ligase" evidence="3">
    <location>
        <begin position="44"/>
        <end position="378"/>
    </location>
</feature>
<dbReference type="CDD" id="cd04433">
    <property type="entry name" value="AFD_class_I"/>
    <property type="match status" value="1"/>
</dbReference>
<name>A0A2R5F3N9_9BACL</name>
<dbReference type="PROSITE" id="PS00455">
    <property type="entry name" value="AMP_BINDING"/>
    <property type="match status" value="1"/>
</dbReference>
<evidence type="ECO:0000259" key="4">
    <source>
        <dbReference type="Pfam" id="PF13193"/>
    </source>
</evidence>
<feature type="domain" description="AMP-binding enzyme C-terminal" evidence="4">
    <location>
        <begin position="424"/>
        <end position="499"/>
    </location>
</feature>
<sequence length="507" mass="55491">MRFLLLLEVMYKLRLLTPAGLWRLLSAIGRHGINVMALLRIAERTHGDSPAIVDDRGSVSYRELLSQANRLASLLTSRHGVKRGMKIGLIGRNKLALVRSIFAVSATGADLYMMNAELSPSQLKELAANNELDLIIYDDIRALDIETPEHKGWAIVSLASLDWQLLTAGETSNLPRSSSGRIMLLTGGTTGRPKGVAHKPSLLHYLPPFAALLNRLPLLGCRTVYIATPMAHGYGIANLFLFVALGYKLILTPRFKAEDACALIREHGVEVTIVVPLMVKRMLGHDSGALASLRCIVSGGAALSGNLALETMNTLGEVLFNLYGTTEGGLTTIATPRDMRRIPETIGKAIRDVPLYVLSESGRLARAGEVGRLCIRRRKGLPGQRASWIETGDVGVRESSGLYRLLGRSDDMIVSGGENVFPAEVEGILRQHPDVEDVIVIGVDDHTFGQRLAAYVELKKQAVLSEESLMIWLRPRMARYQLPRSIVMMDELPYTPIGKPDLGALKN</sequence>
<dbReference type="GO" id="GO:0031956">
    <property type="term" value="F:medium-chain fatty acid-CoA ligase activity"/>
    <property type="evidence" value="ECO:0007669"/>
    <property type="project" value="TreeGrafter"/>
</dbReference>
<dbReference type="AlphaFoldDB" id="A0A2R5F3N9"/>
<dbReference type="GO" id="GO:0006631">
    <property type="term" value="P:fatty acid metabolic process"/>
    <property type="evidence" value="ECO:0007669"/>
    <property type="project" value="TreeGrafter"/>
</dbReference>
<evidence type="ECO:0000259" key="3">
    <source>
        <dbReference type="Pfam" id="PF00501"/>
    </source>
</evidence>